<feature type="region of interest" description="Disordered" evidence="1">
    <location>
        <begin position="751"/>
        <end position="869"/>
    </location>
</feature>
<dbReference type="STRING" id="1408157.A0A1J7IDN6"/>
<dbReference type="EMBL" id="KV875101">
    <property type="protein sequence ID" value="OIW25590.1"/>
    <property type="molecule type" value="Genomic_DNA"/>
</dbReference>
<organism evidence="2 3">
    <name type="scientific">Coniochaeta ligniaria NRRL 30616</name>
    <dbReference type="NCBI Taxonomy" id="1408157"/>
    <lineage>
        <taxon>Eukaryota</taxon>
        <taxon>Fungi</taxon>
        <taxon>Dikarya</taxon>
        <taxon>Ascomycota</taxon>
        <taxon>Pezizomycotina</taxon>
        <taxon>Sordariomycetes</taxon>
        <taxon>Sordariomycetidae</taxon>
        <taxon>Coniochaetales</taxon>
        <taxon>Coniochaetaceae</taxon>
        <taxon>Coniochaeta</taxon>
    </lineage>
</organism>
<feature type="compositionally biased region" description="Polar residues" evidence="1">
    <location>
        <begin position="200"/>
        <end position="209"/>
    </location>
</feature>
<feature type="compositionally biased region" description="Polar residues" evidence="1">
    <location>
        <begin position="1282"/>
        <end position="1295"/>
    </location>
</feature>
<feature type="compositionally biased region" description="Polar residues" evidence="1">
    <location>
        <begin position="836"/>
        <end position="852"/>
    </location>
</feature>
<feature type="compositionally biased region" description="Low complexity" evidence="1">
    <location>
        <begin position="1063"/>
        <end position="1078"/>
    </location>
</feature>
<evidence type="ECO:0000256" key="1">
    <source>
        <dbReference type="SAM" id="MobiDB-lite"/>
    </source>
</evidence>
<feature type="compositionally biased region" description="Polar residues" evidence="1">
    <location>
        <begin position="773"/>
        <end position="783"/>
    </location>
</feature>
<name>A0A1J7IDN6_9PEZI</name>
<proteinExistence type="predicted"/>
<feature type="compositionally biased region" description="Low complexity" evidence="1">
    <location>
        <begin position="1134"/>
        <end position="1145"/>
    </location>
</feature>
<evidence type="ECO:0000313" key="2">
    <source>
        <dbReference type="EMBL" id="OIW25590.1"/>
    </source>
</evidence>
<feature type="region of interest" description="Disordered" evidence="1">
    <location>
        <begin position="241"/>
        <end position="316"/>
    </location>
</feature>
<sequence length="1381" mass="149604">MVAGLEGIAMSPVAAPKLDTSVWQSGCNPVTTSSFLPPPKCPARAWQRIPVPAVTRPCMIWKRTVGEPGTDSDSLQYTLAMAELESQGQGERKRARKARHVPVWGDAQWDTRVEEPRDGSWDLVEARASVAAIRDEQEETQEYAMSHRPVTFPEEKLRWVPRKRHNSRWPIEPTARATPRMMAELQPLVEFEVPTTNIDTAAAQHSPQRATDKQMRRRSTRRLSRRVSFAHIEDVSLFQSPTAGRTSQVEATPTQSSPAKKVSASPQKSFTLLASPTKVLFRPSPSKGRSPAMRQSPIKAAQLSPPTPIVEESEAESSSLLSESSVLVFEQPVPELQAEPAHETRRRVSLQNAMRLERTSIGGRKSVDFGTAQQPAPSRRHSFMPLSGTASAEWKSRRHTLDVFGESNTVATEMEQDEETTTGFSSAETTENISEVVVDVCANLDIFGHKSGVTRRRKSRRANAHQEVDGHSEHNGDAVSSPQSATSRNSQDVDDSPLPIGLGIMFNTELADAAVVSPAQAATLELSFTMPIEDKDDADTPSKDFWLDDGIGSTTCQQEPEPTGDEEVHQDDMFAPHDPEGLSTIFEDEEASFAQSSPQRQRTTEGTEEAYNSPPSPASDDALTRETGSPSPTTTAELDEHTDRSPAAVIRSTDDLEEEKEQSSVVTDEPMEQSFDFSTIDTEEVEQPEDTTADKPTMSPPSLASPREEGRGLEQDELSECYPSPPSEDDFIAVPEDDFCGTIVVEDFPAYEEAASVQNDSDGDRQDDASKYSDISNLNNGSSPVPHVEVASSPTANVEALDAPASTPPQADEDAQDAVDGIETVLETPPTKGFTPINSDRVSPPVQQSPSVTYVDEEDQDEADDMQDEDMALAMDYEPTVPINLDEETPAVDASEPDAEPAAAQEDSETEMLRKFVTRVSANKSAKAAEAALARRNLRPKRRSGSTGSTTCATGSPIAKPSSSMSSESAQRMMAASMSSSPLKARLPLGEKDANSPSPTKKRKAPGGSGKGSARTHSDDLFKGNPALYSAEISPPKSKRLRSRRRVEAESDTSGSNQASERQTQSSQDMDTSTDSTSAGAPRRSTRSRNSRVQLKPPAPSANSIALSLIPVRLPGSSSMILNAADTSGDKDMPTPVVVPRTSRTTAEEKDLAAVTRVNTRKNKGGAMPPKVIISRQAEDPLGFKLRELKGVFDAKEGREASAEEEEEEGSKDGRQSRKGKGVRWASELVRFNTDFEAQSPKLISLPLAPSRKGAKKAAPVQPTEENVDGYFPHVPAVAEEGSTTAVEQPAASTTVEEVAEDQVQEEKPESQVKPAPTRRTRQSRLQVPTPISKKILAESTTAAPKVASASVVKMATRRTKIASLGMGVNGTPAPKRRTRA</sequence>
<feature type="compositionally biased region" description="Basic and acidic residues" evidence="1">
    <location>
        <begin position="1193"/>
        <end position="1202"/>
    </location>
</feature>
<feature type="compositionally biased region" description="Basic and acidic residues" evidence="1">
    <location>
        <begin position="762"/>
        <end position="771"/>
    </location>
</feature>
<dbReference type="InParanoid" id="A0A1J7IDN6"/>
<feature type="compositionally biased region" description="Basic residues" evidence="1">
    <location>
        <begin position="452"/>
        <end position="463"/>
    </location>
</feature>
<feature type="compositionally biased region" description="Polar residues" evidence="1">
    <location>
        <begin position="1052"/>
        <end position="1062"/>
    </location>
</feature>
<feature type="region of interest" description="Disordered" evidence="1">
    <location>
        <begin position="886"/>
        <end position="1106"/>
    </location>
</feature>
<feature type="region of interest" description="Disordered" evidence="1">
    <location>
        <begin position="1121"/>
        <end position="1151"/>
    </location>
</feature>
<protein>
    <submittedName>
        <fullName evidence="2">Uncharacterized protein</fullName>
    </submittedName>
</protein>
<feature type="region of interest" description="Disordered" evidence="1">
    <location>
        <begin position="1193"/>
        <end position="1224"/>
    </location>
</feature>
<feature type="region of interest" description="Disordered" evidence="1">
    <location>
        <begin position="1250"/>
        <end position="1330"/>
    </location>
</feature>
<feature type="compositionally biased region" description="Basic and acidic residues" evidence="1">
    <location>
        <begin position="566"/>
        <end position="580"/>
    </location>
</feature>
<feature type="compositionally biased region" description="Acidic residues" evidence="1">
    <location>
        <begin position="855"/>
        <end position="869"/>
    </location>
</feature>
<feature type="compositionally biased region" description="Low complexity" evidence="1">
    <location>
        <begin position="921"/>
        <end position="935"/>
    </location>
</feature>
<feature type="compositionally biased region" description="Basic and acidic residues" evidence="1">
    <location>
        <begin position="464"/>
        <end position="476"/>
    </location>
</feature>
<reference evidence="2 3" key="1">
    <citation type="submission" date="2016-10" db="EMBL/GenBank/DDBJ databases">
        <title>Draft genome sequence of Coniochaeta ligniaria NRRL30616, a lignocellulolytic fungus for bioabatement of inhibitors in plant biomass hydrolysates.</title>
        <authorList>
            <consortium name="DOE Joint Genome Institute"/>
            <person name="Jimenez D.J."/>
            <person name="Hector R.E."/>
            <person name="Riley R."/>
            <person name="Sun H."/>
            <person name="Grigoriev I.V."/>
            <person name="Van Elsas J.D."/>
            <person name="Nichols N.N."/>
        </authorList>
    </citation>
    <scope>NUCLEOTIDE SEQUENCE [LARGE SCALE GENOMIC DNA]</scope>
    <source>
        <strain evidence="2 3">NRRL 30616</strain>
    </source>
</reference>
<feature type="compositionally biased region" description="Basic residues" evidence="1">
    <location>
        <begin position="215"/>
        <end position="225"/>
    </location>
</feature>
<accession>A0A1J7IDN6</accession>
<feature type="compositionally biased region" description="Acidic residues" evidence="1">
    <location>
        <begin position="681"/>
        <end position="691"/>
    </location>
</feature>
<feature type="compositionally biased region" description="Polar residues" evidence="1">
    <location>
        <begin position="478"/>
        <end position="490"/>
    </location>
</feature>
<feature type="compositionally biased region" description="Polar residues" evidence="1">
    <location>
        <begin position="626"/>
        <end position="636"/>
    </location>
</feature>
<feature type="region of interest" description="Disordered" evidence="1">
    <location>
        <begin position="547"/>
        <end position="735"/>
    </location>
</feature>
<evidence type="ECO:0000313" key="3">
    <source>
        <dbReference type="Proteomes" id="UP000182658"/>
    </source>
</evidence>
<keyword evidence="3" id="KW-1185">Reference proteome</keyword>
<feature type="compositionally biased region" description="Low complexity" evidence="1">
    <location>
        <begin position="945"/>
        <end position="982"/>
    </location>
</feature>
<feature type="compositionally biased region" description="Acidic residues" evidence="1">
    <location>
        <begin position="886"/>
        <end position="899"/>
    </location>
</feature>
<gene>
    <name evidence="2" type="ORF">CONLIGDRAFT_499476</name>
</gene>
<dbReference type="Proteomes" id="UP000182658">
    <property type="component" value="Unassembled WGS sequence"/>
</dbReference>
<dbReference type="OrthoDB" id="4207369at2759"/>
<feature type="region of interest" description="Disordered" evidence="1">
    <location>
        <begin position="200"/>
        <end position="226"/>
    </location>
</feature>
<feature type="region of interest" description="Disordered" evidence="1">
    <location>
        <begin position="452"/>
        <end position="496"/>
    </location>
</feature>
<feature type="compositionally biased region" description="Polar residues" evidence="1">
    <location>
        <begin position="241"/>
        <end position="274"/>
    </location>
</feature>